<keyword evidence="2" id="KW-1185">Reference proteome</keyword>
<dbReference type="AlphaFoldDB" id="A0A0S3RFZ6"/>
<dbReference type="EMBL" id="AP015035">
    <property type="protein sequence ID" value="BAT79350.1"/>
    <property type="molecule type" value="Genomic_DNA"/>
</dbReference>
<dbReference type="Proteomes" id="UP000291084">
    <property type="component" value="Chromosome 2"/>
</dbReference>
<evidence type="ECO:0000313" key="2">
    <source>
        <dbReference type="Proteomes" id="UP000291084"/>
    </source>
</evidence>
<sequence>MRERKKREDFMTALNRRLDQIGKVRTSEVKVDDRCGARKAFTMVSVHRNAAINDLALHSSNQRAITVARDNCLAVVNFVRGRCN</sequence>
<gene>
    <name evidence="1" type="primary">Vigan.02G222400</name>
    <name evidence="1" type="ORF">VIGAN_02222400</name>
</gene>
<organism evidence="1 2">
    <name type="scientific">Vigna angularis var. angularis</name>
    <dbReference type="NCBI Taxonomy" id="157739"/>
    <lineage>
        <taxon>Eukaryota</taxon>
        <taxon>Viridiplantae</taxon>
        <taxon>Streptophyta</taxon>
        <taxon>Embryophyta</taxon>
        <taxon>Tracheophyta</taxon>
        <taxon>Spermatophyta</taxon>
        <taxon>Magnoliopsida</taxon>
        <taxon>eudicotyledons</taxon>
        <taxon>Gunneridae</taxon>
        <taxon>Pentapetalae</taxon>
        <taxon>rosids</taxon>
        <taxon>fabids</taxon>
        <taxon>Fabales</taxon>
        <taxon>Fabaceae</taxon>
        <taxon>Papilionoideae</taxon>
        <taxon>50 kb inversion clade</taxon>
        <taxon>NPAAA clade</taxon>
        <taxon>indigoferoid/millettioid clade</taxon>
        <taxon>Phaseoleae</taxon>
        <taxon>Vigna</taxon>
    </lineage>
</organism>
<proteinExistence type="predicted"/>
<protein>
    <submittedName>
        <fullName evidence="1">Uncharacterized protein</fullName>
    </submittedName>
</protein>
<accession>A0A0S3RFZ6</accession>
<evidence type="ECO:0000313" key="1">
    <source>
        <dbReference type="EMBL" id="BAT79350.1"/>
    </source>
</evidence>
<reference evidence="1 2" key="1">
    <citation type="journal article" date="2015" name="Sci. Rep.">
        <title>The power of single molecule real-time sequencing technology in the de novo assembly of a eukaryotic genome.</title>
        <authorList>
            <person name="Sakai H."/>
            <person name="Naito K."/>
            <person name="Ogiso-Tanaka E."/>
            <person name="Takahashi Y."/>
            <person name="Iseki K."/>
            <person name="Muto C."/>
            <person name="Satou K."/>
            <person name="Teruya K."/>
            <person name="Shiroma A."/>
            <person name="Shimoji M."/>
            <person name="Hirano T."/>
            <person name="Itoh T."/>
            <person name="Kaga A."/>
            <person name="Tomooka N."/>
        </authorList>
    </citation>
    <scope>NUCLEOTIDE SEQUENCE [LARGE SCALE GENOMIC DNA]</scope>
    <source>
        <strain evidence="2">cv. Shumari</strain>
    </source>
</reference>
<name>A0A0S3RFZ6_PHAAN</name>